<feature type="transmembrane region" description="Helical" evidence="5">
    <location>
        <begin position="72"/>
        <end position="91"/>
    </location>
</feature>
<evidence type="ECO:0000313" key="6">
    <source>
        <dbReference type="EMBL" id="PIR04275.1"/>
    </source>
</evidence>
<dbReference type="EMBL" id="PCWN01000007">
    <property type="protein sequence ID" value="PIR04275.1"/>
    <property type="molecule type" value="Genomic_DNA"/>
</dbReference>
<dbReference type="Pfam" id="PF13564">
    <property type="entry name" value="DoxX_2"/>
    <property type="match status" value="1"/>
</dbReference>
<gene>
    <name evidence="6" type="ORF">COV59_03525</name>
</gene>
<keyword evidence="2 5" id="KW-0812">Transmembrane</keyword>
<evidence type="ECO:0000313" key="7">
    <source>
        <dbReference type="Proteomes" id="UP000229600"/>
    </source>
</evidence>
<keyword evidence="3 5" id="KW-1133">Transmembrane helix</keyword>
<feature type="transmembrane region" description="Helical" evidence="5">
    <location>
        <begin position="97"/>
        <end position="115"/>
    </location>
</feature>
<proteinExistence type="predicted"/>
<dbReference type="GO" id="GO:0016020">
    <property type="term" value="C:membrane"/>
    <property type="evidence" value="ECO:0007669"/>
    <property type="project" value="UniProtKB-SubCell"/>
</dbReference>
<dbReference type="InterPro" id="IPR032808">
    <property type="entry name" value="DoxX"/>
</dbReference>
<evidence type="ECO:0000256" key="3">
    <source>
        <dbReference type="ARBA" id="ARBA00022989"/>
    </source>
</evidence>
<evidence type="ECO:0000256" key="5">
    <source>
        <dbReference type="SAM" id="Phobius"/>
    </source>
</evidence>
<feature type="transmembrane region" description="Helical" evidence="5">
    <location>
        <begin position="39"/>
        <end position="65"/>
    </location>
</feature>
<reference evidence="6 7" key="1">
    <citation type="submission" date="2017-09" db="EMBL/GenBank/DDBJ databases">
        <title>Depth-based differentiation of microbial function through sediment-hosted aquifers and enrichment of novel symbionts in the deep terrestrial subsurface.</title>
        <authorList>
            <person name="Probst A.J."/>
            <person name="Ladd B."/>
            <person name="Jarett J.K."/>
            <person name="Geller-Mcgrath D.E."/>
            <person name="Sieber C.M."/>
            <person name="Emerson J.B."/>
            <person name="Anantharaman K."/>
            <person name="Thomas B.C."/>
            <person name="Malmstrom R."/>
            <person name="Stieglmeier M."/>
            <person name="Klingl A."/>
            <person name="Woyke T."/>
            <person name="Ryan C.M."/>
            <person name="Banfield J.F."/>
        </authorList>
    </citation>
    <scope>NUCLEOTIDE SEQUENCE [LARGE SCALE GENOMIC DNA]</scope>
    <source>
        <strain evidence="6">CG11_big_fil_rev_8_21_14_0_20_39_34</strain>
    </source>
</reference>
<evidence type="ECO:0000256" key="2">
    <source>
        <dbReference type="ARBA" id="ARBA00022692"/>
    </source>
</evidence>
<sequence length="123" mass="13790">MKKTKILFWVTTTIIFLFEGVLTAFTSQSDMARESIQHLGYPIYFGTMLAVFKVLGALVLIIPAIPKRFKEWAYVGFGIDFIAALVSLWAVDGFNASLVLPVVFMALLAISYTSYHKMMPEKA</sequence>
<name>A0A2H0N825_9BACT</name>
<organism evidence="6 7">
    <name type="scientific">Candidatus Magasanikbacteria bacterium CG11_big_fil_rev_8_21_14_0_20_39_34</name>
    <dbReference type="NCBI Taxonomy" id="1974653"/>
    <lineage>
        <taxon>Bacteria</taxon>
        <taxon>Candidatus Magasanikiibacteriota</taxon>
    </lineage>
</organism>
<protein>
    <recommendedName>
        <fullName evidence="8">DoxX family protein</fullName>
    </recommendedName>
</protein>
<evidence type="ECO:0000256" key="1">
    <source>
        <dbReference type="ARBA" id="ARBA00004141"/>
    </source>
</evidence>
<evidence type="ECO:0008006" key="8">
    <source>
        <dbReference type="Google" id="ProtNLM"/>
    </source>
</evidence>
<evidence type="ECO:0000256" key="4">
    <source>
        <dbReference type="ARBA" id="ARBA00023136"/>
    </source>
</evidence>
<comment type="subcellular location">
    <subcellularLocation>
        <location evidence="1">Membrane</location>
        <topology evidence="1">Multi-pass membrane protein</topology>
    </subcellularLocation>
</comment>
<comment type="caution">
    <text evidence="6">The sequence shown here is derived from an EMBL/GenBank/DDBJ whole genome shotgun (WGS) entry which is preliminary data.</text>
</comment>
<accession>A0A2H0N825</accession>
<dbReference type="AlphaFoldDB" id="A0A2H0N825"/>
<keyword evidence="4 5" id="KW-0472">Membrane</keyword>
<dbReference type="Proteomes" id="UP000229600">
    <property type="component" value="Unassembled WGS sequence"/>
</dbReference>